<dbReference type="AlphaFoldDB" id="Q54RG1"/>
<name>Q54RG1_DICDI</name>
<comment type="caution">
    <text evidence="2">The sequence shown here is derived from an EMBL/GenBank/DDBJ whole genome shotgun (WGS) entry which is preliminary data.</text>
</comment>
<accession>Q54RG1</accession>
<dbReference type="InParanoid" id="Q54RG1"/>
<evidence type="ECO:0000256" key="1">
    <source>
        <dbReference type="SAM" id="SignalP"/>
    </source>
</evidence>
<sequence length="170" mass="19528">MKFIFLILFLFNIFLVVSSQYDVFELQAKNCENGILKVYDELFKISFFTDYSCQNQGYYENTNYPFIVNFNCYDGYNNQVIDGEITCSTLISKYYSFKFVKGPCVDDKIVTIGKCSSVCGTNIKINYDPFQNYTITTYPSKDCTGIASTESYGSIDCKDALYSKTKNILF</sequence>
<dbReference type="Proteomes" id="UP000002195">
    <property type="component" value="Unassembled WGS sequence"/>
</dbReference>
<feature type="chain" id="PRO_5004249329" description="Transmembrane protein" evidence="1">
    <location>
        <begin position="20"/>
        <end position="170"/>
    </location>
</feature>
<dbReference type="KEGG" id="ddi:DDB_G0283235"/>
<evidence type="ECO:0000313" key="3">
    <source>
        <dbReference type="Proteomes" id="UP000002195"/>
    </source>
</evidence>
<gene>
    <name evidence="2" type="ORF">DDB_G0283235</name>
</gene>
<feature type="signal peptide" evidence="1">
    <location>
        <begin position="1"/>
        <end position="19"/>
    </location>
</feature>
<dbReference type="PaxDb" id="44689-DDB0218459"/>
<dbReference type="GeneID" id="8623960"/>
<evidence type="ECO:0000313" key="2">
    <source>
        <dbReference type="EMBL" id="EAL65856.1"/>
    </source>
</evidence>
<dbReference type="HOGENOM" id="CLU_112675_0_0_1"/>
<evidence type="ECO:0008006" key="4">
    <source>
        <dbReference type="Google" id="ProtNLM"/>
    </source>
</evidence>
<protein>
    <recommendedName>
        <fullName evidence="4">Transmembrane protein</fullName>
    </recommendedName>
</protein>
<reference evidence="2 3" key="1">
    <citation type="journal article" date="2005" name="Nature">
        <title>The genome of the social amoeba Dictyostelium discoideum.</title>
        <authorList>
            <consortium name="The Dictyostelium discoideum Sequencing Consortium"/>
            <person name="Eichinger L."/>
            <person name="Pachebat J.A."/>
            <person name="Glockner G."/>
            <person name="Rajandream M.A."/>
            <person name="Sucgang R."/>
            <person name="Berriman M."/>
            <person name="Song J."/>
            <person name="Olsen R."/>
            <person name="Szafranski K."/>
            <person name="Xu Q."/>
            <person name="Tunggal B."/>
            <person name="Kummerfeld S."/>
            <person name="Madera M."/>
            <person name="Konfortov B.A."/>
            <person name="Rivero F."/>
            <person name="Bankier A.T."/>
            <person name="Lehmann R."/>
            <person name="Hamlin N."/>
            <person name="Davies R."/>
            <person name="Gaudet P."/>
            <person name="Fey P."/>
            <person name="Pilcher K."/>
            <person name="Chen G."/>
            <person name="Saunders D."/>
            <person name="Sodergren E."/>
            <person name="Davis P."/>
            <person name="Kerhornou A."/>
            <person name="Nie X."/>
            <person name="Hall N."/>
            <person name="Anjard C."/>
            <person name="Hemphill L."/>
            <person name="Bason N."/>
            <person name="Farbrother P."/>
            <person name="Desany B."/>
            <person name="Just E."/>
            <person name="Morio T."/>
            <person name="Rost R."/>
            <person name="Churcher C."/>
            <person name="Cooper J."/>
            <person name="Haydock S."/>
            <person name="van Driessche N."/>
            <person name="Cronin A."/>
            <person name="Goodhead I."/>
            <person name="Muzny D."/>
            <person name="Mourier T."/>
            <person name="Pain A."/>
            <person name="Lu M."/>
            <person name="Harper D."/>
            <person name="Lindsay R."/>
            <person name="Hauser H."/>
            <person name="James K."/>
            <person name="Quiles M."/>
            <person name="Madan Babu M."/>
            <person name="Saito T."/>
            <person name="Buchrieser C."/>
            <person name="Wardroper A."/>
            <person name="Felder M."/>
            <person name="Thangavelu M."/>
            <person name="Johnson D."/>
            <person name="Knights A."/>
            <person name="Loulseged H."/>
            <person name="Mungall K."/>
            <person name="Oliver K."/>
            <person name="Price C."/>
            <person name="Quail M.A."/>
            <person name="Urushihara H."/>
            <person name="Hernandez J."/>
            <person name="Rabbinowitsch E."/>
            <person name="Steffen D."/>
            <person name="Sanders M."/>
            <person name="Ma J."/>
            <person name="Kohara Y."/>
            <person name="Sharp S."/>
            <person name="Simmonds M."/>
            <person name="Spiegler S."/>
            <person name="Tivey A."/>
            <person name="Sugano S."/>
            <person name="White B."/>
            <person name="Walker D."/>
            <person name="Woodward J."/>
            <person name="Winckler T."/>
            <person name="Tanaka Y."/>
            <person name="Shaulsky G."/>
            <person name="Schleicher M."/>
            <person name="Weinstock G."/>
            <person name="Rosenthal A."/>
            <person name="Cox E.C."/>
            <person name="Chisholm R.L."/>
            <person name="Gibbs R."/>
            <person name="Loomis W.F."/>
            <person name="Platzer M."/>
            <person name="Kay R.R."/>
            <person name="Williams J."/>
            <person name="Dear P.H."/>
            <person name="Noegel A.A."/>
            <person name="Barrell B."/>
            <person name="Kuspa A."/>
        </authorList>
    </citation>
    <scope>NUCLEOTIDE SEQUENCE [LARGE SCALE GENOMIC DNA]</scope>
    <source>
        <strain evidence="2 3">AX4</strain>
    </source>
</reference>
<dbReference type="VEuPathDB" id="AmoebaDB:DDB_G0283235"/>
<dbReference type="RefSeq" id="XP_639184.1">
    <property type="nucleotide sequence ID" value="XM_634092.1"/>
</dbReference>
<keyword evidence="1" id="KW-0732">Signal</keyword>
<dbReference type="EMBL" id="AAFI02000051">
    <property type="protein sequence ID" value="EAL65856.1"/>
    <property type="molecule type" value="Genomic_DNA"/>
</dbReference>
<keyword evidence="3" id="KW-1185">Reference proteome</keyword>
<organism evidence="2 3">
    <name type="scientific">Dictyostelium discoideum</name>
    <name type="common">Social amoeba</name>
    <dbReference type="NCBI Taxonomy" id="44689"/>
    <lineage>
        <taxon>Eukaryota</taxon>
        <taxon>Amoebozoa</taxon>
        <taxon>Evosea</taxon>
        <taxon>Eumycetozoa</taxon>
        <taxon>Dictyostelia</taxon>
        <taxon>Dictyosteliales</taxon>
        <taxon>Dictyosteliaceae</taxon>
        <taxon>Dictyostelium</taxon>
    </lineage>
</organism>
<dbReference type="FunCoup" id="Q54RG1">
    <property type="interactions" value="877"/>
</dbReference>
<proteinExistence type="predicted"/>